<reference evidence="1 2" key="1">
    <citation type="submission" date="2019-06" db="EMBL/GenBank/DDBJ databases">
        <authorList>
            <person name="Fakulujo A."/>
            <person name="Fiaz D."/>
            <person name="Garg S."/>
            <person name="Gordon G."/>
            <person name="Haider Z."/>
            <person name="Hale A."/>
            <person name="Hodges K."/>
            <person name="Jacob L."/>
            <person name="Kandil F."/>
            <person name="Kincaid V."/>
            <person name="Melchor-Guerra M."/>
            <person name="Morrelli A."/>
            <person name="Morris R."/>
            <person name="Nawaz M."/>
            <person name="Nguyen N."/>
            <person name="Omair A."/>
            <person name="Pray J."/>
            <person name="Saleem H."/>
            <person name="Saravane K."/>
            <person name="Sharma A."/>
            <person name="Singh A."/>
            <person name="Walston M."/>
            <person name="Zaman H."/>
            <person name="Puthuveetil N."/>
            <person name="Do L."/>
            <person name="Islam N."/>
            <person name="Johnson A."/>
        </authorList>
    </citation>
    <scope>NUCLEOTIDE SEQUENCE [LARGE SCALE GENOMIC DNA]</scope>
</reference>
<organism evidence="1 2">
    <name type="scientific">Pantoea phage Kyle</name>
    <dbReference type="NCBI Taxonomy" id="2589665"/>
    <lineage>
        <taxon>Viruses</taxon>
        <taxon>Duplodnaviria</taxon>
        <taxon>Heunggongvirae</taxon>
        <taxon>Uroviricota</taxon>
        <taxon>Caudoviricetes</taxon>
        <taxon>Lindbergviridae</taxon>
        <taxon>Kylevirus</taxon>
        <taxon>Kylevirus kyle</taxon>
    </lineage>
</organism>
<dbReference type="Pfam" id="PF11041">
    <property type="entry name" value="Phage_Wedge1"/>
    <property type="match status" value="1"/>
</dbReference>
<evidence type="ECO:0000313" key="1">
    <source>
        <dbReference type="EMBL" id="QDH49677.1"/>
    </source>
</evidence>
<keyword evidence="2" id="KW-1185">Reference proteome</keyword>
<gene>
    <name evidence="1" type="primary">52</name>
    <name evidence="1" type="ORF">KYLE_55</name>
</gene>
<sequence>MAEIPNKCRLCSGYGGAIMEKFNTDLTQVIKWLQNKAPSIQSIINSKSEWYERYNTVFWEQWEKDVFNLDTANEFGIYVWCEILGVPKDNFVFDPMDNAWAFGKERKNFVYSGMNTTIPAANRELVGGNFFGAGNQVVRSLEEARIILKLRYVTLISDGKIASINQAIQFAINKGQPWDFQNLKFLYAVDSASTPLNNTGFKFPDIYVQDVLGVDKLELGTRRNWIGYSSDLRMIQELAGARWNSSLPYKTSQSIESPHIKVIQNYSAIKITALDFDNTGFDFGPRVSTDVQTSYLGSSPSDVIILSTYVKLNGSGDMDMVTLSGMDYKAPNMNDDTVRNWFVNQTATFDFSSRGNPKITVSGVTLADGRCPSDIKCAGFQMLSNGWCRIWNTCIRSSAAQVVGTVPRVGKARFTFYSKNGDNKGKTVSIFGPMAEKLTYSATVRKYPGRVIYGNNNFSSSSSTSFGDYAQFYNADSTVRVTFGNYVFSVNGTTYNVSSLVNNAKAFYGGEWNNYALTGLTQFATGDGYANVFNITQPPGYPGPYGAYQSMGMAYRLGSGLGFSQQMINILSNRELGILPANAGVPYTLIVM</sequence>
<dbReference type="InterPro" id="IPR021283">
    <property type="entry name" value="Phage_Wedge1"/>
</dbReference>
<dbReference type="Proteomes" id="UP000319711">
    <property type="component" value="Segment"/>
</dbReference>
<dbReference type="KEGG" id="vg:55620390"/>
<accession>A0A514A8T1</accession>
<dbReference type="EMBL" id="MN038177">
    <property type="protein sequence ID" value="QDH49677.1"/>
    <property type="molecule type" value="Genomic_DNA"/>
</dbReference>
<protein>
    <submittedName>
        <fullName evidence="1">Uncharacterized protein</fullName>
    </submittedName>
</protein>
<evidence type="ECO:0000313" key="2">
    <source>
        <dbReference type="Proteomes" id="UP000319711"/>
    </source>
</evidence>
<dbReference type="GeneID" id="55620390"/>
<dbReference type="RefSeq" id="YP_009849887.1">
    <property type="nucleotide sequence ID" value="NC_048796.1"/>
</dbReference>
<name>A0A514A8T1_9CAUD</name>
<proteinExistence type="predicted"/>